<feature type="transmembrane region" description="Helical" evidence="1">
    <location>
        <begin position="6"/>
        <end position="29"/>
    </location>
</feature>
<sequence length="215" mass="24341">MSNQKGLSIIFVLLGVIAVIGSAVGVYFIGKSQLPKSQTQNQSISQTPQPAPVISSSDETANWKTYTNTEIGFKVKYPIGWEYSEVREGDPLHLYFYPKHSSDLKPRDSNEALAPIELVILNDSNALQCLAEDQKACLDFKVDGVSAKKYSLKNFHEVVAFKNKNGNLFFELMSPKFDKNAFAPGSYKEYYNFYNISEAERKKIFDQILSTFRFF</sequence>
<accession>A0A0G0X5N0</accession>
<comment type="caution">
    <text evidence="2">The sequence shown here is derived from an EMBL/GenBank/DDBJ whole genome shotgun (WGS) entry which is preliminary data.</text>
</comment>
<reference evidence="2 3" key="1">
    <citation type="journal article" date="2015" name="Nature">
        <title>rRNA introns, odd ribosomes, and small enigmatic genomes across a large radiation of phyla.</title>
        <authorList>
            <person name="Brown C.T."/>
            <person name="Hug L.A."/>
            <person name="Thomas B.C."/>
            <person name="Sharon I."/>
            <person name="Castelle C.J."/>
            <person name="Singh A."/>
            <person name="Wilkins M.J."/>
            <person name="Williams K.H."/>
            <person name="Banfield J.F."/>
        </authorList>
    </citation>
    <scope>NUCLEOTIDE SEQUENCE [LARGE SCALE GENOMIC DNA]</scope>
</reference>
<gene>
    <name evidence="2" type="ORF">UU29_C0008G0061</name>
</gene>
<dbReference type="Proteomes" id="UP000034601">
    <property type="component" value="Unassembled WGS sequence"/>
</dbReference>
<keyword evidence="1" id="KW-0812">Transmembrane</keyword>
<evidence type="ECO:0000313" key="2">
    <source>
        <dbReference type="EMBL" id="KKR82952.1"/>
    </source>
</evidence>
<keyword evidence="1" id="KW-0472">Membrane</keyword>
<dbReference type="EMBL" id="LCAB01000008">
    <property type="protein sequence ID" value="KKR82952.1"/>
    <property type="molecule type" value="Genomic_DNA"/>
</dbReference>
<dbReference type="AlphaFoldDB" id="A0A0G0X5N0"/>
<evidence type="ECO:0000256" key="1">
    <source>
        <dbReference type="SAM" id="Phobius"/>
    </source>
</evidence>
<proteinExistence type="predicted"/>
<organism evidence="2 3">
    <name type="scientific">Candidatus Daviesbacteria bacterium GW2011_GWA2_40_9</name>
    <dbReference type="NCBI Taxonomy" id="1618424"/>
    <lineage>
        <taxon>Bacteria</taxon>
        <taxon>Candidatus Daviesiibacteriota</taxon>
    </lineage>
</organism>
<keyword evidence="1" id="KW-1133">Transmembrane helix</keyword>
<evidence type="ECO:0000313" key="3">
    <source>
        <dbReference type="Proteomes" id="UP000034601"/>
    </source>
</evidence>
<name>A0A0G0X5N0_9BACT</name>
<protein>
    <submittedName>
        <fullName evidence="2">Uncharacterized protein</fullName>
    </submittedName>
</protein>